<proteinExistence type="inferred from homology"/>
<keyword evidence="5 6" id="KW-0819">tRNA processing</keyword>
<feature type="binding site" evidence="6 7">
    <location>
        <position position="115"/>
    </location>
    <ligand>
        <name>S-adenosyl-L-methionine</name>
        <dbReference type="ChEBI" id="CHEBI:59789"/>
    </ligand>
</feature>
<evidence type="ECO:0000256" key="1">
    <source>
        <dbReference type="ARBA" id="ARBA00022490"/>
    </source>
</evidence>
<evidence type="ECO:0000256" key="7">
    <source>
        <dbReference type="PIRSR" id="PIRSR029256-1"/>
    </source>
</evidence>
<dbReference type="GO" id="GO:0002130">
    <property type="term" value="P:wobble position ribose methylation"/>
    <property type="evidence" value="ECO:0007669"/>
    <property type="project" value="TreeGrafter"/>
</dbReference>
<keyword evidence="3 6" id="KW-0808">Transferase</keyword>
<dbReference type="HAMAP" id="MF_01885">
    <property type="entry name" value="tRNA_methyltr_TrmL"/>
    <property type="match status" value="1"/>
</dbReference>
<keyword evidence="2 6" id="KW-0489">Methyltransferase</keyword>
<comment type="caution">
    <text evidence="6">Lacks conserved residue(s) required for the propagation of feature annotation.</text>
</comment>
<dbReference type="STRING" id="897.B2D07_15355"/>
<dbReference type="GO" id="GO:0141098">
    <property type="term" value="F:tRNA (cytidine(34)-2'-O)-methyltransferase activity"/>
    <property type="evidence" value="ECO:0007669"/>
    <property type="project" value="RHEA"/>
</dbReference>
<dbReference type="GO" id="GO:0141102">
    <property type="term" value="F:tRNA (5-carboxymethylaminomethyluridine(34)-2'-O)-methyltransferase activity"/>
    <property type="evidence" value="ECO:0007669"/>
    <property type="project" value="RHEA"/>
</dbReference>
<dbReference type="PATRIC" id="fig|1121405.3.peg.3242"/>
<keyword evidence="1 6" id="KW-0963">Cytoplasm</keyword>
<comment type="function">
    <text evidence="6">Could methylate the ribose at the nucleotide 34 wobble position in tRNA.</text>
</comment>
<dbReference type="EC" id="2.1.1.207" evidence="6"/>
<protein>
    <recommendedName>
        <fullName evidence="6">Putative tRNA (cytidine(34)-2'-O)-methyltransferase</fullName>
        <ecNumber evidence="6">2.1.1.207</ecNumber>
    </recommendedName>
    <alternativeName>
        <fullName evidence="6">tRNA (cytidine/uridine-2'-O-)-methyltransferase</fullName>
    </alternativeName>
</protein>
<reference evidence="9 10" key="1">
    <citation type="journal article" date="2013" name="Genome Announc.">
        <title>Draft genome sequences for three mercury-methylating, sulfate-reducing bacteria.</title>
        <authorList>
            <person name="Brown S.D."/>
            <person name="Hurt R.A.Jr."/>
            <person name="Gilmour C.C."/>
            <person name="Elias D.A."/>
        </authorList>
    </citation>
    <scope>NUCLEOTIDE SEQUENCE [LARGE SCALE GENOMIC DNA]</scope>
    <source>
        <strain evidence="9 10">DSM 2059</strain>
    </source>
</reference>
<evidence type="ECO:0000313" key="9">
    <source>
        <dbReference type="EMBL" id="EPR35836.1"/>
    </source>
</evidence>
<dbReference type="Proteomes" id="UP000014977">
    <property type="component" value="Unassembled WGS sequence"/>
</dbReference>
<evidence type="ECO:0000259" key="8">
    <source>
        <dbReference type="Pfam" id="PF00588"/>
    </source>
</evidence>
<dbReference type="AlphaFoldDB" id="S7TGF1"/>
<dbReference type="CDD" id="cd18094">
    <property type="entry name" value="SpoU-like_TrmL"/>
    <property type="match status" value="1"/>
</dbReference>
<dbReference type="eggNOG" id="COG0219">
    <property type="taxonomic scope" value="Bacteria"/>
</dbReference>
<keyword evidence="4 6" id="KW-0949">S-adenosyl-L-methionine</keyword>
<dbReference type="InterPro" id="IPR029026">
    <property type="entry name" value="tRNA_m1G_MTases_N"/>
</dbReference>
<evidence type="ECO:0000256" key="3">
    <source>
        <dbReference type="ARBA" id="ARBA00022679"/>
    </source>
</evidence>
<dbReference type="Pfam" id="PF00588">
    <property type="entry name" value="SpoU_methylase"/>
    <property type="match status" value="1"/>
</dbReference>
<evidence type="ECO:0000256" key="6">
    <source>
        <dbReference type="HAMAP-Rule" id="MF_01885"/>
    </source>
</evidence>
<dbReference type="SUPFAM" id="SSF75217">
    <property type="entry name" value="alpha/beta knot"/>
    <property type="match status" value="1"/>
</dbReference>
<sequence>MDQSPKAPASPSVERHVVLVAPEVHWNTGNIGRTCLGAGAFLHLVKPLGFSLAEREVKRAGLDYWPRVRLSVWECFEEFLAAAAPSSAEMALFAKKGSRPFWHMTPPQRFFLVFGAETRGLSPDILARYPANTYHIPITREVRCLNLSTSVGIALYESLRTASPFHAWS</sequence>
<comment type="caution">
    <text evidence="9">The sequence shown here is derived from an EMBL/GenBank/DDBJ whole genome shotgun (WGS) entry which is preliminary data.</text>
</comment>
<feature type="binding site" evidence="6 7">
    <location>
        <position position="136"/>
    </location>
    <ligand>
        <name>S-adenosyl-L-methionine</name>
        <dbReference type="ChEBI" id="CHEBI:59789"/>
    </ligand>
</feature>
<dbReference type="GO" id="GO:0005737">
    <property type="term" value="C:cytoplasm"/>
    <property type="evidence" value="ECO:0007669"/>
    <property type="project" value="UniProtKB-SubCell"/>
</dbReference>
<evidence type="ECO:0000256" key="4">
    <source>
        <dbReference type="ARBA" id="ARBA00022691"/>
    </source>
</evidence>
<dbReference type="InterPro" id="IPR016914">
    <property type="entry name" value="TrmL"/>
</dbReference>
<gene>
    <name evidence="9" type="ORF">dsmv_0541</name>
</gene>
<dbReference type="PIRSF" id="PIRSF029256">
    <property type="entry name" value="SpoU_TrmH_prd"/>
    <property type="match status" value="1"/>
</dbReference>
<dbReference type="GO" id="GO:0003723">
    <property type="term" value="F:RNA binding"/>
    <property type="evidence" value="ECO:0007669"/>
    <property type="project" value="InterPro"/>
</dbReference>
<dbReference type="RefSeq" id="WP_020877652.1">
    <property type="nucleotide sequence ID" value="NZ_ATHJ01000105.1"/>
</dbReference>
<accession>S7TGF1</accession>
<comment type="catalytic activity">
    <reaction evidence="6">
        <text>5-carboxymethylaminomethyluridine(34) in tRNA(Leu) + S-adenosyl-L-methionine = 5-carboxymethylaminomethyl-2'-O-methyluridine(34) in tRNA(Leu) + S-adenosyl-L-homocysteine + H(+)</text>
        <dbReference type="Rhea" id="RHEA:43088"/>
        <dbReference type="Rhea" id="RHEA-COMP:10333"/>
        <dbReference type="Rhea" id="RHEA-COMP:10334"/>
        <dbReference type="ChEBI" id="CHEBI:15378"/>
        <dbReference type="ChEBI" id="CHEBI:57856"/>
        <dbReference type="ChEBI" id="CHEBI:59789"/>
        <dbReference type="ChEBI" id="CHEBI:74508"/>
        <dbReference type="ChEBI" id="CHEBI:74511"/>
        <dbReference type="EC" id="2.1.1.207"/>
    </reaction>
</comment>
<evidence type="ECO:0000256" key="2">
    <source>
        <dbReference type="ARBA" id="ARBA00022603"/>
    </source>
</evidence>
<dbReference type="EMBL" id="ATHJ01000105">
    <property type="protein sequence ID" value="EPR35836.1"/>
    <property type="molecule type" value="Genomic_DNA"/>
</dbReference>
<organism evidence="9 10">
    <name type="scientific">Desulfococcus multivorans DSM 2059</name>
    <dbReference type="NCBI Taxonomy" id="1121405"/>
    <lineage>
        <taxon>Bacteria</taxon>
        <taxon>Pseudomonadati</taxon>
        <taxon>Thermodesulfobacteriota</taxon>
        <taxon>Desulfobacteria</taxon>
        <taxon>Desulfobacterales</taxon>
        <taxon>Desulfococcaceae</taxon>
        <taxon>Desulfococcus</taxon>
    </lineage>
</organism>
<feature type="domain" description="tRNA/rRNA methyltransferase SpoU type" evidence="8">
    <location>
        <begin position="16"/>
        <end position="156"/>
    </location>
</feature>
<comment type="catalytic activity">
    <reaction evidence="6">
        <text>cytidine(34) in tRNA + S-adenosyl-L-methionine = 2'-O-methylcytidine(34) in tRNA + S-adenosyl-L-homocysteine + H(+)</text>
        <dbReference type="Rhea" id="RHEA:43084"/>
        <dbReference type="Rhea" id="RHEA-COMP:10331"/>
        <dbReference type="Rhea" id="RHEA-COMP:10332"/>
        <dbReference type="ChEBI" id="CHEBI:15378"/>
        <dbReference type="ChEBI" id="CHEBI:57856"/>
        <dbReference type="ChEBI" id="CHEBI:59789"/>
        <dbReference type="ChEBI" id="CHEBI:74495"/>
        <dbReference type="ChEBI" id="CHEBI:82748"/>
        <dbReference type="EC" id="2.1.1.207"/>
    </reaction>
</comment>
<comment type="subcellular location">
    <subcellularLocation>
        <location evidence="6">Cytoplasm</location>
    </subcellularLocation>
</comment>
<name>S7TGF1_DESML</name>
<dbReference type="PANTHER" id="PTHR42971">
    <property type="entry name" value="TRNA (CYTIDINE(34)-2'-O)-METHYLTRANSFERASE"/>
    <property type="match status" value="1"/>
</dbReference>
<evidence type="ECO:0000256" key="5">
    <source>
        <dbReference type="ARBA" id="ARBA00022694"/>
    </source>
</evidence>
<evidence type="ECO:0000313" key="10">
    <source>
        <dbReference type="Proteomes" id="UP000014977"/>
    </source>
</evidence>
<dbReference type="PANTHER" id="PTHR42971:SF1">
    <property type="entry name" value="TRNA (CYTIDINE(34)-2'-O)-METHYLTRANSFERASE"/>
    <property type="match status" value="1"/>
</dbReference>
<comment type="similarity">
    <text evidence="6">Belongs to the class IV-like SAM-binding methyltransferase superfamily. RNA methyltransferase TrmH family. TrmL subfamily.</text>
</comment>
<dbReference type="InterPro" id="IPR029028">
    <property type="entry name" value="Alpha/beta_knot_MTases"/>
</dbReference>
<dbReference type="InterPro" id="IPR001537">
    <property type="entry name" value="SpoU_MeTrfase"/>
</dbReference>
<keyword evidence="10" id="KW-1185">Reference proteome</keyword>
<dbReference type="Gene3D" id="3.40.1280.10">
    <property type="match status" value="1"/>
</dbReference>